<dbReference type="GO" id="GO:0006979">
    <property type="term" value="P:response to oxidative stress"/>
    <property type="evidence" value="ECO:0007669"/>
    <property type="project" value="TreeGrafter"/>
</dbReference>
<dbReference type="CDD" id="cd07034">
    <property type="entry name" value="TPP_PYR_PFOR_IOR-alpha_like"/>
    <property type="match status" value="1"/>
</dbReference>
<evidence type="ECO:0000259" key="2">
    <source>
        <dbReference type="Pfam" id="PF01558"/>
    </source>
</evidence>
<dbReference type="Proteomes" id="UP000440004">
    <property type="component" value="Unassembled WGS sequence"/>
</dbReference>
<sequence length="567" mass="63665">MRESLTIVISGEAGQGLQTCEDLIMNSSSKQYYVYSCSDVMSRVRGGNNTVEIRVSNFHVYAYKNKIDILFLLNDHSFDRLKNRIGDNTIVFGEESFASRSFIENKNGKFIELNLEYLAKKAGSKLFTNTILYGFTAGLLDLDSDKCHRQIEDRFKKLNDNIISDNKKAFDIGYQDLKKNNIQIKVTKSEEAKNYKVLHGNTAVGIGALAGGCNFISAYPMSPGTGLLEYLAEKSQDFEVIVEQAEDEIAALNMVIGAWYGGARAITTTSGGGFSLMHEAVSLSAMTETPCVIHLAQRPGPATGLPTRTEQADLTNAVYAGHGEFSRIVLAPGKLEDGVLLTQKAFYFADKYQVPVIILTDQHFLESIGQMKKFTLNEKYLKSYIVKTNKDYKRYELNESGISDRGIPGYGEGFVKVDSDEHDENGSITEDFDMRVKMNKKRLARKQLILSDYVDADLIGPKTYKHLIVGWGSTYGVLKEFIEGREKQDTAFLYVKQVFPLDKRLLDYFSSNKTIIVIENNSTGQFANLLQQELGINIQHRVNKYSGEPFSIEEIERSLEEVLNEKI</sequence>
<proteinExistence type="predicted"/>
<comment type="caution">
    <text evidence="4">The sequence shown here is derived from an EMBL/GenBank/DDBJ whole genome shotgun (WGS) entry which is preliminary data.</text>
</comment>
<dbReference type="FunFam" id="3.40.50.970:FF:000022">
    <property type="entry name" value="2-oxoglutarate ferredoxin oxidoreductase alpha subunit"/>
    <property type="match status" value="1"/>
</dbReference>
<dbReference type="InterPro" id="IPR029061">
    <property type="entry name" value="THDP-binding"/>
</dbReference>
<dbReference type="GO" id="GO:0016903">
    <property type="term" value="F:oxidoreductase activity, acting on the aldehyde or oxo group of donors"/>
    <property type="evidence" value="ECO:0007669"/>
    <property type="project" value="InterPro"/>
</dbReference>
<evidence type="ECO:0000256" key="1">
    <source>
        <dbReference type="ARBA" id="ARBA00023002"/>
    </source>
</evidence>
<dbReference type="Gene3D" id="3.40.50.920">
    <property type="match status" value="1"/>
</dbReference>
<organism evidence="4 5">
    <name type="scientific">Alkalibaculum sporogenes</name>
    <dbReference type="NCBI Taxonomy" id="2655001"/>
    <lineage>
        <taxon>Bacteria</taxon>
        <taxon>Bacillati</taxon>
        <taxon>Bacillota</taxon>
        <taxon>Clostridia</taxon>
        <taxon>Eubacteriales</taxon>
        <taxon>Eubacteriaceae</taxon>
        <taxon>Alkalibaculum</taxon>
    </lineage>
</organism>
<evidence type="ECO:0000313" key="4">
    <source>
        <dbReference type="EMBL" id="MPW25889.1"/>
    </source>
</evidence>
<dbReference type="Gene3D" id="3.40.920.10">
    <property type="entry name" value="Pyruvate-ferredoxin oxidoreductase, PFOR, domain III"/>
    <property type="match status" value="1"/>
</dbReference>
<evidence type="ECO:0000313" key="5">
    <source>
        <dbReference type="Proteomes" id="UP000440004"/>
    </source>
</evidence>
<dbReference type="InterPro" id="IPR002869">
    <property type="entry name" value="Pyrv_flavodox_OxRed_cen"/>
</dbReference>
<keyword evidence="5" id="KW-1185">Reference proteome</keyword>
<dbReference type="SUPFAM" id="SSF52922">
    <property type="entry name" value="TK C-terminal domain-like"/>
    <property type="match status" value="1"/>
</dbReference>
<dbReference type="SUPFAM" id="SSF53323">
    <property type="entry name" value="Pyruvate-ferredoxin oxidoreductase, PFOR, domain III"/>
    <property type="match status" value="1"/>
</dbReference>
<dbReference type="AlphaFoldDB" id="A0A6A7K8R1"/>
<dbReference type="Pfam" id="PF01558">
    <property type="entry name" value="POR"/>
    <property type="match status" value="1"/>
</dbReference>
<dbReference type="Gene3D" id="3.40.50.970">
    <property type="match status" value="1"/>
</dbReference>
<dbReference type="RefSeq" id="WP_152803798.1">
    <property type="nucleotide sequence ID" value="NZ_WHNX01000011.1"/>
</dbReference>
<dbReference type="InterPro" id="IPR022367">
    <property type="entry name" value="2-oxoacid/accept_OxRdtase_asu"/>
</dbReference>
<accession>A0A6A7K8R1</accession>
<reference evidence="4 5" key="1">
    <citation type="submission" date="2019-10" db="EMBL/GenBank/DDBJ databases">
        <title>Alkalibaculum tamaniensis sp.nov., a new alkaliphilic acetogen, isolated on methoxylated aromatics from a mud volcano.</title>
        <authorList>
            <person name="Khomyakova M.A."/>
            <person name="Merkel A.Y."/>
            <person name="Bonch-Osmolovskaya E.A."/>
            <person name="Slobodkin A.I."/>
        </authorList>
    </citation>
    <scope>NUCLEOTIDE SEQUENCE [LARGE SCALE GENOMIC DNA]</scope>
    <source>
        <strain evidence="4 5">M08DMB</strain>
    </source>
</reference>
<dbReference type="NCBIfam" id="TIGR03710">
    <property type="entry name" value="OAFO_sf"/>
    <property type="match status" value="1"/>
</dbReference>
<dbReference type="InterPro" id="IPR009014">
    <property type="entry name" value="Transketo_C/PFOR_II"/>
</dbReference>
<dbReference type="InterPro" id="IPR002880">
    <property type="entry name" value="Pyrv_Fd/Flavodoxin_OxRdtase_N"/>
</dbReference>
<dbReference type="InterPro" id="IPR050722">
    <property type="entry name" value="Pyruvate:ferred/Flavod_OxRd"/>
</dbReference>
<protein>
    <submittedName>
        <fullName evidence="4">2-oxoacid:acceptor oxidoreductase subunit alpha</fullName>
    </submittedName>
</protein>
<evidence type="ECO:0000259" key="3">
    <source>
        <dbReference type="Pfam" id="PF01855"/>
    </source>
</evidence>
<dbReference type="PANTHER" id="PTHR32154:SF20">
    <property type="entry name" value="2-OXOGLUTARATE OXIDOREDUCTASE SUBUNIT KORA"/>
    <property type="match status" value="1"/>
</dbReference>
<feature type="domain" description="Pyruvate/ketoisovalerate oxidoreductase catalytic" evidence="2">
    <location>
        <begin position="13"/>
        <end position="175"/>
    </location>
</feature>
<feature type="domain" description="Pyruvate flavodoxin/ferredoxin oxidoreductase pyrimidine binding" evidence="3">
    <location>
        <begin position="207"/>
        <end position="438"/>
    </location>
</feature>
<dbReference type="PANTHER" id="PTHR32154">
    <property type="entry name" value="PYRUVATE-FLAVODOXIN OXIDOREDUCTASE-RELATED"/>
    <property type="match status" value="1"/>
</dbReference>
<dbReference type="SUPFAM" id="SSF52518">
    <property type="entry name" value="Thiamin diphosphate-binding fold (THDP-binding)"/>
    <property type="match status" value="1"/>
</dbReference>
<dbReference type="Pfam" id="PF01855">
    <property type="entry name" value="POR_N"/>
    <property type="match status" value="1"/>
</dbReference>
<dbReference type="InterPro" id="IPR019752">
    <property type="entry name" value="Pyrv/ketoisovalerate_OxRed_cat"/>
</dbReference>
<name>A0A6A7K8R1_9FIRM</name>
<keyword evidence="1" id="KW-0560">Oxidoreductase</keyword>
<gene>
    <name evidence="4" type="ORF">GC105_08810</name>
</gene>
<dbReference type="EMBL" id="WHNX01000011">
    <property type="protein sequence ID" value="MPW25889.1"/>
    <property type="molecule type" value="Genomic_DNA"/>
</dbReference>